<comment type="caution">
    <text evidence="2">The sequence shown here is derived from an EMBL/GenBank/DDBJ whole genome shotgun (WGS) entry which is preliminary data.</text>
</comment>
<accession>A0AAE4VGV3</accession>
<gene>
    <name evidence="2" type="ORF">R4485_29785</name>
</gene>
<evidence type="ECO:0000256" key="1">
    <source>
        <dbReference type="SAM" id="MobiDB-lite"/>
    </source>
</evidence>
<feature type="region of interest" description="Disordered" evidence="1">
    <location>
        <begin position="18"/>
        <end position="53"/>
    </location>
</feature>
<proteinExistence type="predicted"/>
<evidence type="ECO:0000313" key="2">
    <source>
        <dbReference type="EMBL" id="MDV7294353.1"/>
    </source>
</evidence>
<dbReference type="RefSeq" id="WP_061264161.1">
    <property type="nucleotide sequence ID" value="NZ_JACKTK010000029.1"/>
</dbReference>
<dbReference type="EMBL" id="JAWLVV010000039">
    <property type="protein sequence ID" value="MDV7294353.1"/>
    <property type="molecule type" value="Genomic_DNA"/>
</dbReference>
<dbReference type="Proteomes" id="UP001186041">
    <property type="component" value="Unassembled WGS sequence"/>
</dbReference>
<name>A0AAE4VGV3_MYCFO</name>
<sequence>MDGPVIEIVDGETVSVKRVTRTGSGESSVDMPDVEDTAFGSASTTQDDDMRGRRTIIDRPWFCGRDADVEAGDRITRENGEVYTVVEGPFGDTDHPLTGDDLGVKWYRTRRVNSPRG</sequence>
<evidence type="ECO:0000313" key="3">
    <source>
        <dbReference type="Proteomes" id="UP001186041"/>
    </source>
</evidence>
<evidence type="ECO:0008006" key="4">
    <source>
        <dbReference type="Google" id="ProtNLM"/>
    </source>
</evidence>
<organism evidence="2 3">
    <name type="scientific">Mycolicibacterium fortuitum</name>
    <name type="common">Mycobacterium fortuitum</name>
    <dbReference type="NCBI Taxonomy" id="1766"/>
    <lineage>
        <taxon>Bacteria</taxon>
        <taxon>Bacillati</taxon>
        <taxon>Actinomycetota</taxon>
        <taxon>Actinomycetes</taxon>
        <taxon>Mycobacteriales</taxon>
        <taxon>Mycobacteriaceae</taxon>
        <taxon>Mycolicibacterium</taxon>
    </lineage>
</organism>
<reference evidence="2" key="1">
    <citation type="submission" date="2023-10" db="EMBL/GenBank/DDBJ databases">
        <title>Mycolicibacterium fortuitum clinical isolates causing pulmonary infections in humans.</title>
        <authorList>
            <person name="Mejia-Ponce P.M."/>
            <person name="Zenteno-Cuevas R."/>
            <person name="Licona-Cassani C."/>
        </authorList>
    </citation>
    <scope>NUCLEOTIDE SEQUENCE</scope>
    <source>
        <strain evidence="2">M8</strain>
    </source>
</reference>
<dbReference type="AlphaFoldDB" id="A0AAE4VGV3"/>
<protein>
    <recommendedName>
        <fullName evidence="4">Head-to-tail stopper</fullName>
    </recommendedName>
</protein>